<dbReference type="SUPFAM" id="SSF51161">
    <property type="entry name" value="Trimeric LpxA-like enzymes"/>
    <property type="match status" value="1"/>
</dbReference>
<name>A0A379WSW5_SALET</name>
<proteinExistence type="predicted"/>
<dbReference type="EC" id="2.3.1.-" evidence="1"/>
<dbReference type="Gene3D" id="2.160.10.10">
    <property type="entry name" value="Hexapeptide repeat proteins"/>
    <property type="match status" value="1"/>
</dbReference>
<evidence type="ECO:0000256" key="1">
    <source>
        <dbReference type="NCBIfam" id="TIGR04016"/>
    </source>
</evidence>
<evidence type="ECO:0000313" key="3">
    <source>
        <dbReference type="Proteomes" id="UP000254712"/>
    </source>
</evidence>
<sequence>MLEDLRANSWSLRPCCMVLAYRIAHFCSVWRKKNVLNNLWAAPVLVLYRVITECLFGYEIQAAATIGRRFTIHHGYAVVINKHVVAGDDFTIRHGVTIGNRGADSLACPVIGNGVSWGRMSSCLAILLSVITSRLARVAWCLTVFRTMRWWWEKKHGEGQHMNILQFNVRLRKAARREWRWISICGRCKKG</sequence>
<dbReference type="NCBIfam" id="TIGR04016">
    <property type="entry name" value="WcaB"/>
    <property type="match status" value="1"/>
</dbReference>
<dbReference type="NCBIfam" id="NF007564">
    <property type="entry name" value="PRK10191.1"/>
    <property type="match status" value="1"/>
</dbReference>
<organism evidence="2 3">
    <name type="scientific">Salmonella enterica I</name>
    <dbReference type="NCBI Taxonomy" id="59201"/>
    <lineage>
        <taxon>Bacteria</taxon>
        <taxon>Pseudomonadati</taxon>
        <taxon>Pseudomonadota</taxon>
        <taxon>Gammaproteobacteria</taxon>
        <taxon>Enterobacterales</taxon>
        <taxon>Enterobacteriaceae</taxon>
        <taxon>Salmonella</taxon>
    </lineage>
</organism>
<keyword evidence="2" id="KW-0808">Transferase</keyword>
<dbReference type="InterPro" id="IPR011004">
    <property type="entry name" value="Trimer_LpxA-like_sf"/>
</dbReference>
<gene>
    <name evidence="2" type="primary">cysE_2</name>
    <name evidence="2" type="ORF">NCTC8261_02742</name>
</gene>
<protein>
    <recommendedName>
        <fullName evidence="1">Colanic acid biosynthesis acetyltransferase WcaB</fullName>
        <ecNumber evidence="1">2.3.1.-</ecNumber>
    </recommendedName>
</protein>
<dbReference type="GO" id="GO:0016747">
    <property type="term" value="F:acyltransferase activity, transferring groups other than amino-acyl groups"/>
    <property type="evidence" value="ECO:0007669"/>
    <property type="project" value="InterPro"/>
</dbReference>
<dbReference type="EMBL" id="UGXT01000002">
    <property type="protein sequence ID" value="SUH36486.1"/>
    <property type="molecule type" value="Genomic_DNA"/>
</dbReference>
<dbReference type="Proteomes" id="UP000254712">
    <property type="component" value="Unassembled WGS sequence"/>
</dbReference>
<evidence type="ECO:0000313" key="2">
    <source>
        <dbReference type="EMBL" id="SUH36486.1"/>
    </source>
</evidence>
<dbReference type="InterPro" id="IPR024027">
    <property type="entry name" value="Colanic_acid_synth_WcaB"/>
</dbReference>
<accession>A0A379WSW5</accession>
<dbReference type="PANTHER" id="PTHR42811">
    <property type="entry name" value="SERINE ACETYLTRANSFERASE"/>
    <property type="match status" value="1"/>
</dbReference>
<dbReference type="AlphaFoldDB" id="A0A379WSW5"/>
<reference evidence="2 3" key="1">
    <citation type="submission" date="2018-06" db="EMBL/GenBank/DDBJ databases">
        <authorList>
            <consortium name="Pathogen Informatics"/>
            <person name="Doyle S."/>
        </authorList>
    </citation>
    <scope>NUCLEOTIDE SEQUENCE [LARGE SCALE GENOMIC DNA]</scope>
    <source>
        <strain evidence="2 3">NCTC8261</strain>
    </source>
</reference>
<keyword evidence="2" id="KW-0012">Acyltransferase</keyword>